<dbReference type="NCBIfam" id="NF004281">
    <property type="entry name" value="PRK05690.1"/>
    <property type="match status" value="1"/>
</dbReference>
<evidence type="ECO:0000259" key="2">
    <source>
        <dbReference type="Pfam" id="PF00899"/>
    </source>
</evidence>
<dbReference type="GO" id="GO:0008641">
    <property type="term" value="F:ubiquitin-like modifier activating enzyme activity"/>
    <property type="evidence" value="ECO:0007669"/>
    <property type="project" value="InterPro"/>
</dbReference>
<dbReference type="Gene3D" id="3.40.50.720">
    <property type="entry name" value="NAD(P)-binding Rossmann-like Domain"/>
    <property type="match status" value="1"/>
</dbReference>
<evidence type="ECO:0000313" key="3">
    <source>
        <dbReference type="EMBL" id="OAJ69270.1"/>
    </source>
</evidence>
<name>A0A1B6VPX4_9PROT</name>
<dbReference type="InterPro" id="IPR000594">
    <property type="entry name" value="ThiF_NAD_FAD-bd"/>
</dbReference>
<dbReference type="PANTHER" id="PTHR10953">
    <property type="entry name" value="UBIQUITIN-ACTIVATING ENZYME E1"/>
    <property type="match status" value="1"/>
</dbReference>
<dbReference type="EMBL" id="LUTU01000001">
    <property type="protein sequence ID" value="OAJ69270.1"/>
    <property type="molecule type" value="Genomic_DNA"/>
</dbReference>
<sequence>MNLDFSDAELERYSRHILLPQVGATGQARVRQASVLIVGAGGLGAPLAQQLAASGVGHIGLVDHDYLELSNLQRQVLYTTQDIGRTKAEAAAERLAALNPMSRVTAYCTRATAETLDELIPHYDLICDGTDNFETRLAVSDACVKHGRTLVSGAVQGFSGQLAVFRPQTGGPCYRCLFPEAAQTEAPTCGQSGVLGAATGVMGSLMAVEVMRELMQLEGRNETRLMIWDALGATMRSFALARDPSCPVHTDNESTPA</sequence>
<dbReference type="PATRIC" id="fig|38307.3.peg.78"/>
<comment type="caution">
    <text evidence="3">The sequence shown here is derived from an EMBL/GenBank/DDBJ whole genome shotgun (WGS) entry which is preliminary data.</text>
</comment>
<comment type="similarity">
    <text evidence="1">Belongs to the HesA/MoeB/ThiF family.</text>
</comment>
<dbReference type="InterPro" id="IPR045886">
    <property type="entry name" value="ThiF/MoeB/HesA"/>
</dbReference>
<dbReference type="SUPFAM" id="SSF69572">
    <property type="entry name" value="Activating enzymes of the ubiquitin-like proteins"/>
    <property type="match status" value="1"/>
</dbReference>
<dbReference type="FunFam" id="3.40.50.720:FF:000080">
    <property type="entry name" value="Thiazole biosynthesis adenylyltransferase ThiF"/>
    <property type="match status" value="1"/>
</dbReference>
<gene>
    <name evidence="3" type="ORF">A0123_00078</name>
</gene>
<dbReference type="PANTHER" id="PTHR10953:SF102">
    <property type="entry name" value="ADENYLYLTRANSFERASE AND SULFURTRANSFERASE MOCS3"/>
    <property type="match status" value="1"/>
</dbReference>
<protein>
    <submittedName>
        <fullName evidence="3">Molybdopterin biosynthesis protein MoeB</fullName>
    </submittedName>
</protein>
<organism evidence="3 4">
    <name type="scientific">Gluconobacter cerinus</name>
    <dbReference type="NCBI Taxonomy" id="38307"/>
    <lineage>
        <taxon>Bacteria</taxon>
        <taxon>Pseudomonadati</taxon>
        <taxon>Pseudomonadota</taxon>
        <taxon>Alphaproteobacteria</taxon>
        <taxon>Acetobacterales</taxon>
        <taxon>Acetobacteraceae</taxon>
        <taxon>Gluconobacter</taxon>
    </lineage>
</organism>
<dbReference type="Pfam" id="PF00899">
    <property type="entry name" value="ThiF"/>
    <property type="match status" value="1"/>
</dbReference>
<feature type="domain" description="THIF-type NAD/FAD binding fold" evidence="2">
    <location>
        <begin position="13"/>
        <end position="248"/>
    </location>
</feature>
<proteinExistence type="inferred from homology"/>
<evidence type="ECO:0000313" key="4">
    <source>
        <dbReference type="Proteomes" id="UP000077786"/>
    </source>
</evidence>
<dbReference type="CDD" id="cd00757">
    <property type="entry name" value="ThiF_MoeB_HesA_family"/>
    <property type="match status" value="1"/>
</dbReference>
<accession>A0A1B6VPX4</accession>
<dbReference type="InterPro" id="IPR035985">
    <property type="entry name" value="Ubiquitin-activating_enz"/>
</dbReference>
<dbReference type="GO" id="GO:0008146">
    <property type="term" value="F:sulfotransferase activity"/>
    <property type="evidence" value="ECO:0007669"/>
    <property type="project" value="TreeGrafter"/>
</dbReference>
<dbReference type="AlphaFoldDB" id="A0A1B6VPX4"/>
<dbReference type="RefSeq" id="WP_064272919.1">
    <property type="nucleotide sequence ID" value="NZ_LUTU01000001.1"/>
</dbReference>
<dbReference type="OrthoDB" id="9804286at2"/>
<reference evidence="3 4" key="1">
    <citation type="submission" date="2016-03" db="EMBL/GenBank/DDBJ databases">
        <title>Draft genome sequence of Gluconobacter cerinus strain CECT 9110.</title>
        <authorList>
            <person name="Sainz F."/>
            <person name="Mas A."/>
            <person name="Torija M.J."/>
        </authorList>
    </citation>
    <scope>NUCLEOTIDE SEQUENCE [LARGE SCALE GENOMIC DNA]</scope>
    <source>
        <strain evidence="3 4">CECT 9110</strain>
    </source>
</reference>
<dbReference type="Proteomes" id="UP000077786">
    <property type="component" value="Unassembled WGS sequence"/>
</dbReference>
<evidence type="ECO:0000256" key="1">
    <source>
        <dbReference type="ARBA" id="ARBA00009919"/>
    </source>
</evidence>
<dbReference type="GO" id="GO:0016779">
    <property type="term" value="F:nucleotidyltransferase activity"/>
    <property type="evidence" value="ECO:0007669"/>
    <property type="project" value="TreeGrafter"/>
</dbReference>
<dbReference type="GO" id="GO:0004792">
    <property type="term" value="F:thiosulfate-cyanide sulfurtransferase activity"/>
    <property type="evidence" value="ECO:0007669"/>
    <property type="project" value="TreeGrafter"/>
</dbReference>
<dbReference type="GO" id="GO:0005829">
    <property type="term" value="C:cytosol"/>
    <property type="evidence" value="ECO:0007669"/>
    <property type="project" value="TreeGrafter"/>
</dbReference>